<dbReference type="GeneID" id="93316915"/>
<sequence>MAKAKILVVDDDAALAEMIGIILNAEDYETIFCADGAEAVEAFRQAEPDVVLLDLMLPGKDGIQICGEIREFSDTSIVMLTAKSDTDDVVRGLEAGADDYIPKPFKPAELLARVKARLRPGSRATSTELVVGDVTVDITGHRVLRGQEEIALTPLEFELLATLARSPEQVFTRDMLLRQVWGYHNAADTRLVNVHVQRLRSKVERDPENPQIIVTVRGVGYRAGHEHR</sequence>
<evidence type="ECO:0000259" key="9">
    <source>
        <dbReference type="PROSITE" id="PS50110"/>
    </source>
</evidence>
<keyword evidence="2" id="KW-0902">Two-component regulatory system</keyword>
<dbReference type="PANTHER" id="PTHR48111">
    <property type="entry name" value="REGULATOR OF RPOS"/>
    <property type="match status" value="1"/>
</dbReference>
<dbReference type="GO" id="GO:0005829">
    <property type="term" value="C:cytosol"/>
    <property type="evidence" value="ECO:0007669"/>
    <property type="project" value="TreeGrafter"/>
</dbReference>
<feature type="domain" description="Response regulatory" evidence="9">
    <location>
        <begin position="5"/>
        <end position="118"/>
    </location>
</feature>
<organism evidence="11 12">
    <name type="scientific">Kocuria palustris PEL</name>
    <dbReference type="NCBI Taxonomy" id="1236550"/>
    <lineage>
        <taxon>Bacteria</taxon>
        <taxon>Bacillati</taxon>
        <taxon>Actinomycetota</taxon>
        <taxon>Actinomycetes</taxon>
        <taxon>Micrococcales</taxon>
        <taxon>Micrococcaceae</taxon>
        <taxon>Kocuria</taxon>
    </lineage>
</organism>
<proteinExistence type="predicted"/>
<evidence type="ECO:0000256" key="6">
    <source>
        <dbReference type="ARBA" id="ARBA00035142"/>
    </source>
</evidence>
<dbReference type="SMART" id="SM00862">
    <property type="entry name" value="Trans_reg_C"/>
    <property type="match status" value="1"/>
</dbReference>
<keyword evidence="3" id="KW-0805">Transcription regulation</keyword>
<dbReference type="InterPro" id="IPR011006">
    <property type="entry name" value="CheY-like_superfamily"/>
</dbReference>
<dbReference type="InterPro" id="IPR047673">
    <property type="entry name" value="MtrA_REC"/>
</dbReference>
<dbReference type="EMBL" id="ANHZ02000018">
    <property type="protein sequence ID" value="EME36121.1"/>
    <property type="molecule type" value="Genomic_DNA"/>
</dbReference>
<gene>
    <name evidence="11" type="ORF">C884_00889</name>
</gene>
<dbReference type="GO" id="GO:0032993">
    <property type="term" value="C:protein-DNA complex"/>
    <property type="evidence" value="ECO:0007669"/>
    <property type="project" value="TreeGrafter"/>
</dbReference>
<dbReference type="STRING" id="71999.KPaMU14_03695"/>
<dbReference type="NCBIfam" id="NF040689">
    <property type="entry name" value="MtrAB_MtrA"/>
    <property type="match status" value="1"/>
</dbReference>
<dbReference type="Pfam" id="PF00072">
    <property type="entry name" value="Response_reg"/>
    <property type="match status" value="1"/>
</dbReference>
<dbReference type="Gene3D" id="1.10.10.10">
    <property type="entry name" value="Winged helix-like DNA-binding domain superfamily/Winged helix DNA-binding domain"/>
    <property type="match status" value="1"/>
</dbReference>
<dbReference type="CDD" id="cd17626">
    <property type="entry name" value="REC_OmpR_MtrA-like"/>
    <property type="match status" value="1"/>
</dbReference>
<protein>
    <recommendedName>
        <fullName evidence="6">DNA-binding response regulator MtrA</fullName>
    </recommendedName>
</protein>
<dbReference type="InterPro" id="IPR047671">
    <property type="entry name" value="MtrAB_MtrA"/>
</dbReference>
<dbReference type="Gene3D" id="6.10.250.690">
    <property type="match status" value="1"/>
</dbReference>
<keyword evidence="12" id="KW-1185">Reference proteome</keyword>
<feature type="domain" description="OmpR/PhoB-type" evidence="10">
    <location>
        <begin position="126"/>
        <end position="225"/>
    </location>
</feature>
<evidence type="ECO:0000313" key="12">
    <source>
        <dbReference type="Proteomes" id="UP000009877"/>
    </source>
</evidence>
<dbReference type="InterPro" id="IPR001867">
    <property type="entry name" value="OmpR/PhoB-type_DNA-bd"/>
</dbReference>
<name>M2XAI5_9MICC</name>
<dbReference type="GO" id="GO:0045893">
    <property type="term" value="P:positive regulation of DNA-templated transcription"/>
    <property type="evidence" value="ECO:0007669"/>
    <property type="project" value="InterPro"/>
</dbReference>
<dbReference type="Proteomes" id="UP000009877">
    <property type="component" value="Unassembled WGS sequence"/>
</dbReference>
<dbReference type="InterPro" id="IPR039420">
    <property type="entry name" value="WalR-like"/>
</dbReference>
<dbReference type="SUPFAM" id="SSF52172">
    <property type="entry name" value="CheY-like"/>
    <property type="match status" value="1"/>
</dbReference>
<dbReference type="FunFam" id="3.40.50.2300:FF:000001">
    <property type="entry name" value="DNA-binding response regulator PhoB"/>
    <property type="match status" value="1"/>
</dbReference>
<evidence type="ECO:0000256" key="1">
    <source>
        <dbReference type="ARBA" id="ARBA00022553"/>
    </source>
</evidence>
<comment type="caution">
    <text evidence="11">The sequence shown here is derived from an EMBL/GenBank/DDBJ whole genome shotgun (WGS) entry which is preliminary data.</text>
</comment>
<evidence type="ECO:0000259" key="10">
    <source>
        <dbReference type="PROSITE" id="PS51755"/>
    </source>
</evidence>
<dbReference type="PANTHER" id="PTHR48111:SF21">
    <property type="entry name" value="DNA-BINDING DUAL MASTER TRANSCRIPTIONAL REGULATOR RPAA"/>
    <property type="match status" value="1"/>
</dbReference>
<dbReference type="SMART" id="SM00448">
    <property type="entry name" value="REC"/>
    <property type="match status" value="1"/>
</dbReference>
<evidence type="ECO:0000256" key="5">
    <source>
        <dbReference type="ARBA" id="ARBA00023163"/>
    </source>
</evidence>
<accession>M2XAI5</accession>
<evidence type="ECO:0000313" key="11">
    <source>
        <dbReference type="EMBL" id="EME36121.1"/>
    </source>
</evidence>
<dbReference type="PROSITE" id="PS51755">
    <property type="entry name" value="OMPR_PHOB"/>
    <property type="match status" value="1"/>
</dbReference>
<dbReference type="InterPro" id="IPR036388">
    <property type="entry name" value="WH-like_DNA-bd_sf"/>
</dbReference>
<dbReference type="InterPro" id="IPR001789">
    <property type="entry name" value="Sig_transdc_resp-reg_receiver"/>
</dbReference>
<evidence type="ECO:0000256" key="3">
    <source>
        <dbReference type="ARBA" id="ARBA00023015"/>
    </source>
</evidence>
<dbReference type="FunFam" id="1.10.10.10:FF:000033">
    <property type="entry name" value="DNA-binding response regulator MtrA"/>
    <property type="match status" value="1"/>
</dbReference>
<dbReference type="RefSeq" id="WP_006215317.1">
    <property type="nucleotide sequence ID" value="NZ_ANHZ02000018.1"/>
</dbReference>
<feature type="DNA-binding region" description="OmpR/PhoB-type" evidence="8">
    <location>
        <begin position="126"/>
        <end position="225"/>
    </location>
</feature>
<feature type="modified residue" description="4-aspartylphosphate" evidence="7">
    <location>
        <position position="54"/>
    </location>
</feature>
<keyword evidence="4 8" id="KW-0238">DNA-binding</keyword>
<dbReference type="AlphaFoldDB" id="M2XAI5"/>
<reference evidence="11 12" key="1">
    <citation type="journal article" date="2014" name="Genome Announc.">
        <title>Draft Genome Sequence of Kocuria palustris PEL.</title>
        <authorList>
            <person name="Sharma G."/>
            <person name="Khatri I."/>
            <person name="Subramanian S."/>
        </authorList>
    </citation>
    <scope>NUCLEOTIDE SEQUENCE [LARGE SCALE GENOMIC DNA]</scope>
    <source>
        <strain evidence="11 12">PEL</strain>
    </source>
</reference>
<evidence type="ECO:0000256" key="8">
    <source>
        <dbReference type="PROSITE-ProRule" id="PRU01091"/>
    </source>
</evidence>
<keyword evidence="1 7" id="KW-0597">Phosphoprotein</keyword>
<dbReference type="CDD" id="cd00383">
    <property type="entry name" value="trans_reg_C"/>
    <property type="match status" value="1"/>
</dbReference>
<dbReference type="Pfam" id="PF00486">
    <property type="entry name" value="Trans_reg_C"/>
    <property type="match status" value="1"/>
</dbReference>
<evidence type="ECO:0000256" key="7">
    <source>
        <dbReference type="PROSITE-ProRule" id="PRU00169"/>
    </source>
</evidence>
<keyword evidence="5" id="KW-0804">Transcription</keyword>
<evidence type="ECO:0000256" key="2">
    <source>
        <dbReference type="ARBA" id="ARBA00023012"/>
    </source>
</evidence>
<dbReference type="Gene3D" id="3.40.50.2300">
    <property type="match status" value="1"/>
</dbReference>
<dbReference type="GO" id="GO:0000976">
    <property type="term" value="F:transcription cis-regulatory region binding"/>
    <property type="evidence" value="ECO:0007669"/>
    <property type="project" value="InterPro"/>
</dbReference>
<evidence type="ECO:0000256" key="4">
    <source>
        <dbReference type="ARBA" id="ARBA00023125"/>
    </source>
</evidence>
<dbReference type="GO" id="GO:0000156">
    <property type="term" value="F:phosphorelay response regulator activity"/>
    <property type="evidence" value="ECO:0007669"/>
    <property type="project" value="InterPro"/>
</dbReference>
<dbReference type="PROSITE" id="PS50110">
    <property type="entry name" value="RESPONSE_REGULATORY"/>
    <property type="match status" value="1"/>
</dbReference>